<dbReference type="PANTHER" id="PTHR32166">
    <property type="entry name" value="OSJNBA0013A04.12 PROTEIN"/>
    <property type="match status" value="1"/>
</dbReference>
<dbReference type="SUPFAM" id="SSF53098">
    <property type="entry name" value="Ribonuclease H-like"/>
    <property type="match status" value="1"/>
</dbReference>
<protein>
    <submittedName>
        <fullName evidence="2">Dimer_Tnp_hAT domain-containing protein</fullName>
    </submittedName>
</protein>
<proteinExistence type="predicted"/>
<dbReference type="GO" id="GO:0046983">
    <property type="term" value="F:protein dimerization activity"/>
    <property type="evidence" value="ECO:0007669"/>
    <property type="project" value="InterPro"/>
</dbReference>
<reference evidence="2" key="1">
    <citation type="submission" date="2020-09" db="EMBL/GenBank/DDBJ databases">
        <title>Genome-Enabled Discovery of Anthraquinone Biosynthesis in Senna tora.</title>
        <authorList>
            <person name="Kang S.-H."/>
            <person name="Pandey R.P."/>
            <person name="Lee C.-M."/>
            <person name="Sim J.-S."/>
            <person name="Jeong J.-T."/>
            <person name="Choi B.-S."/>
            <person name="Jung M."/>
            <person name="Ginzburg D."/>
            <person name="Zhao K."/>
            <person name="Won S.Y."/>
            <person name="Oh T.-J."/>
            <person name="Yu Y."/>
            <person name="Kim N.-H."/>
            <person name="Lee O.R."/>
            <person name="Lee T.-H."/>
            <person name="Bashyal P."/>
            <person name="Kim T.-S."/>
            <person name="Lee W.-H."/>
            <person name="Kawkins C."/>
            <person name="Kim C.-K."/>
            <person name="Kim J.S."/>
            <person name="Ahn B.O."/>
            <person name="Rhee S.Y."/>
            <person name="Sohng J.K."/>
        </authorList>
    </citation>
    <scope>NUCLEOTIDE SEQUENCE</scope>
    <source>
        <tissue evidence="2">Leaf</tissue>
    </source>
</reference>
<name>A0A834TV00_9FABA</name>
<dbReference type="AlphaFoldDB" id="A0A834TV00"/>
<dbReference type="EMBL" id="JAAIUW010000006">
    <property type="protein sequence ID" value="KAF7826765.1"/>
    <property type="molecule type" value="Genomic_DNA"/>
</dbReference>
<dbReference type="InterPro" id="IPR008906">
    <property type="entry name" value="HATC_C_dom"/>
</dbReference>
<accession>A0A834TV00</accession>
<sequence length="381" mass="44289">MKFWLNVATFMEDVVTFKAIIPLNNNLTRNNVTFIRDIATFINVSSNLRCFWPVFASYDRFGSQGFEIVGVPKDLGFLDAHLGQWDILRLLGSQREGSLDSRLKLIRRGLKAMVIDDKWIQYKVDDVQKATVVKETILNDRHQGKELNEESSFYNVVYNILIDRWTKSCTPLHCLAHLLNPRYYCLEWLQGAPNRVPPYKDEEICIKRNKCLRRYFSDSNERLMATKEFVRFSGAEELFGQFECLQNRWDLEPKEWWIMYGSSAPLLQNLALKILSQPSSSSCCERNWSTYSFIHSMKRNKINPKRAEDLVFVHTNLRLLSRQSTKYNEGETRMWDIGGDRAEPFDGAGTLEVSSLSLDEPELEAVIFTISLMDKGIMKFL</sequence>
<dbReference type="Proteomes" id="UP000634136">
    <property type="component" value="Unassembled WGS sequence"/>
</dbReference>
<evidence type="ECO:0000313" key="3">
    <source>
        <dbReference type="Proteomes" id="UP000634136"/>
    </source>
</evidence>
<feature type="domain" description="HAT C-terminal dimerisation" evidence="1">
    <location>
        <begin position="237"/>
        <end position="317"/>
    </location>
</feature>
<dbReference type="OrthoDB" id="2017576at2759"/>
<dbReference type="Pfam" id="PF05699">
    <property type="entry name" value="Dimer_Tnp_hAT"/>
    <property type="match status" value="1"/>
</dbReference>
<dbReference type="PANTHER" id="PTHR32166:SF81">
    <property type="entry name" value="OS06G0658400 PROTEIN"/>
    <property type="match status" value="1"/>
</dbReference>
<evidence type="ECO:0000259" key="1">
    <source>
        <dbReference type="Pfam" id="PF05699"/>
    </source>
</evidence>
<gene>
    <name evidence="2" type="ORF">G2W53_017929</name>
</gene>
<organism evidence="2 3">
    <name type="scientific">Senna tora</name>
    <dbReference type="NCBI Taxonomy" id="362788"/>
    <lineage>
        <taxon>Eukaryota</taxon>
        <taxon>Viridiplantae</taxon>
        <taxon>Streptophyta</taxon>
        <taxon>Embryophyta</taxon>
        <taxon>Tracheophyta</taxon>
        <taxon>Spermatophyta</taxon>
        <taxon>Magnoliopsida</taxon>
        <taxon>eudicotyledons</taxon>
        <taxon>Gunneridae</taxon>
        <taxon>Pentapetalae</taxon>
        <taxon>rosids</taxon>
        <taxon>fabids</taxon>
        <taxon>Fabales</taxon>
        <taxon>Fabaceae</taxon>
        <taxon>Caesalpinioideae</taxon>
        <taxon>Cassia clade</taxon>
        <taxon>Senna</taxon>
    </lineage>
</organism>
<evidence type="ECO:0000313" key="2">
    <source>
        <dbReference type="EMBL" id="KAF7826765.1"/>
    </source>
</evidence>
<dbReference type="InterPro" id="IPR012337">
    <property type="entry name" value="RNaseH-like_sf"/>
</dbReference>
<keyword evidence="3" id="KW-1185">Reference proteome</keyword>
<comment type="caution">
    <text evidence="2">The sequence shown here is derived from an EMBL/GenBank/DDBJ whole genome shotgun (WGS) entry which is preliminary data.</text>
</comment>